<evidence type="ECO:0000256" key="1">
    <source>
        <dbReference type="SAM" id="MobiDB-lite"/>
    </source>
</evidence>
<feature type="compositionally biased region" description="Basic and acidic residues" evidence="1">
    <location>
        <begin position="84"/>
        <end position="94"/>
    </location>
</feature>
<dbReference type="AlphaFoldDB" id="A0A8K1LCZ0"/>
<gene>
    <name evidence="2" type="ORF">HGM15179_017805</name>
</gene>
<keyword evidence="3" id="KW-1185">Reference proteome</keyword>
<dbReference type="Proteomes" id="UP000796761">
    <property type="component" value="Unassembled WGS sequence"/>
</dbReference>
<feature type="region of interest" description="Disordered" evidence="1">
    <location>
        <begin position="1"/>
        <end position="107"/>
    </location>
</feature>
<evidence type="ECO:0000313" key="3">
    <source>
        <dbReference type="Proteomes" id="UP000796761"/>
    </source>
</evidence>
<proteinExistence type="predicted"/>
<protein>
    <submittedName>
        <fullName evidence="2">Uncharacterized protein</fullName>
    </submittedName>
</protein>
<feature type="compositionally biased region" description="Acidic residues" evidence="1">
    <location>
        <begin position="45"/>
        <end position="59"/>
    </location>
</feature>
<organism evidence="2 3">
    <name type="scientific">Zosterops borbonicus</name>
    <dbReference type="NCBI Taxonomy" id="364589"/>
    <lineage>
        <taxon>Eukaryota</taxon>
        <taxon>Metazoa</taxon>
        <taxon>Chordata</taxon>
        <taxon>Craniata</taxon>
        <taxon>Vertebrata</taxon>
        <taxon>Euteleostomi</taxon>
        <taxon>Archelosauria</taxon>
        <taxon>Archosauria</taxon>
        <taxon>Dinosauria</taxon>
        <taxon>Saurischia</taxon>
        <taxon>Theropoda</taxon>
        <taxon>Coelurosauria</taxon>
        <taxon>Aves</taxon>
        <taxon>Neognathae</taxon>
        <taxon>Neoaves</taxon>
        <taxon>Telluraves</taxon>
        <taxon>Australaves</taxon>
        <taxon>Passeriformes</taxon>
        <taxon>Sylvioidea</taxon>
        <taxon>Zosteropidae</taxon>
        <taxon>Zosterops</taxon>
    </lineage>
</organism>
<evidence type="ECO:0000313" key="2">
    <source>
        <dbReference type="EMBL" id="TRZ09303.1"/>
    </source>
</evidence>
<reference evidence="2" key="1">
    <citation type="submission" date="2019-04" db="EMBL/GenBank/DDBJ databases">
        <title>Genome assembly of Zosterops borbonicus 15179.</title>
        <authorList>
            <person name="Leroy T."/>
            <person name="Anselmetti Y."/>
            <person name="Tilak M.-K."/>
            <person name="Nabholz B."/>
        </authorList>
    </citation>
    <scope>NUCLEOTIDE SEQUENCE</scope>
    <source>
        <strain evidence="2">HGM_15179</strain>
        <tissue evidence="2">Muscle</tissue>
    </source>
</reference>
<name>A0A8K1LCZ0_9PASS</name>
<sequence>MDEEDKRSQGEQGEPLRLSKCRDLPILIQNPSFEGKGDLIGSNPDENEDEDEDDEDEDERNSQAGSGHHPPSQCLVLSMRKHRMQGESKDRRQGSEILQILPDPPFP</sequence>
<accession>A0A8K1LCZ0</accession>
<comment type="caution">
    <text evidence="2">The sequence shown here is derived from an EMBL/GenBank/DDBJ whole genome shotgun (WGS) entry which is preliminary data.</text>
</comment>
<dbReference type="EMBL" id="SWJQ01001106">
    <property type="protein sequence ID" value="TRZ09303.1"/>
    <property type="molecule type" value="Genomic_DNA"/>
</dbReference>